<proteinExistence type="predicted"/>
<protein>
    <submittedName>
        <fullName evidence="2">Uncharacterized protein</fullName>
    </submittedName>
</protein>
<dbReference type="AlphaFoldDB" id="A0A0W8CSV1"/>
<reference evidence="2 3" key="1">
    <citation type="submission" date="2015-11" db="EMBL/GenBank/DDBJ databases">
        <title>Genomes and virulence difference between two physiological races of Phytophthora nicotianae.</title>
        <authorList>
            <person name="Liu H."/>
            <person name="Ma X."/>
            <person name="Yu H."/>
            <person name="Fang D."/>
            <person name="Li Y."/>
            <person name="Wang X."/>
            <person name="Wang W."/>
            <person name="Dong Y."/>
            <person name="Xiao B."/>
        </authorList>
    </citation>
    <scope>NUCLEOTIDE SEQUENCE [LARGE SCALE GENOMIC DNA]</scope>
    <source>
        <strain evidence="3">race 0</strain>
    </source>
</reference>
<accession>A0A0W8CSV1</accession>
<evidence type="ECO:0000313" key="3">
    <source>
        <dbReference type="Proteomes" id="UP000052943"/>
    </source>
</evidence>
<name>A0A0W8CSV1_PHYNI</name>
<feature type="region of interest" description="Disordered" evidence="1">
    <location>
        <begin position="80"/>
        <end position="110"/>
    </location>
</feature>
<dbReference type="STRING" id="4790.A0A0W8CSV1"/>
<organism evidence="2 3">
    <name type="scientific">Phytophthora nicotianae</name>
    <name type="common">Potato buckeye rot agent</name>
    <name type="synonym">Phytophthora parasitica</name>
    <dbReference type="NCBI Taxonomy" id="4792"/>
    <lineage>
        <taxon>Eukaryota</taxon>
        <taxon>Sar</taxon>
        <taxon>Stramenopiles</taxon>
        <taxon>Oomycota</taxon>
        <taxon>Peronosporomycetes</taxon>
        <taxon>Peronosporales</taxon>
        <taxon>Peronosporaceae</taxon>
        <taxon>Phytophthora</taxon>
    </lineage>
</organism>
<dbReference type="EMBL" id="LNFO01002105">
    <property type="protein sequence ID" value="KUF87096.1"/>
    <property type="molecule type" value="Genomic_DNA"/>
</dbReference>
<sequence length="138" mass="14766">MARIRSSSRGKTAAVAAAARDIDFRHLWRQLCVVGWTAKRPRGIQREWTYVSPDGLETFVGENAVVLFAIESGLLQDIEGNESADGEGGIEAAEDAATEEAQGDAEDAVADDVRPSQIDISAQLSLNTLDELFGASSD</sequence>
<dbReference type="Proteomes" id="UP000052943">
    <property type="component" value="Unassembled WGS sequence"/>
</dbReference>
<evidence type="ECO:0000313" key="2">
    <source>
        <dbReference type="EMBL" id="KUF87096.1"/>
    </source>
</evidence>
<comment type="caution">
    <text evidence="2">The sequence shown here is derived from an EMBL/GenBank/DDBJ whole genome shotgun (WGS) entry which is preliminary data.</text>
</comment>
<feature type="compositionally biased region" description="Acidic residues" evidence="1">
    <location>
        <begin position="92"/>
        <end position="110"/>
    </location>
</feature>
<evidence type="ECO:0000256" key="1">
    <source>
        <dbReference type="SAM" id="MobiDB-lite"/>
    </source>
</evidence>
<gene>
    <name evidence="2" type="ORF">AM587_10007167</name>
</gene>